<feature type="non-terminal residue" evidence="3">
    <location>
        <position position="1"/>
    </location>
</feature>
<evidence type="ECO:0000256" key="2">
    <source>
        <dbReference type="SAM" id="MobiDB-lite"/>
    </source>
</evidence>
<gene>
    <name evidence="3" type="ORF">g.39253</name>
</gene>
<evidence type="ECO:0000256" key="1">
    <source>
        <dbReference type="SAM" id="Coils"/>
    </source>
</evidence>
<feature type="compositionally biased region" description="Low complexity" evidence="2">
    <location>
        <begin position="149"/>
        <end position="163"/>
    </location>
</feature>
<protein>
    <submittedName>
        <fullName evidence="3">Uncharacterized protein</fullName>
    </submittedName>
</protein>
<feature type="region of interest" description="Disordered" evidence="2">
    <location>
        <begin position="1"/>
        <end position="163"/>
    </location>
</feature>
<feature type="compositionally biased region" description="Polar residues" evidence="2">
    <location>
        <begin position="86"/>
        <end position="97"/>
    </location>
</feature>
<dbReference type="EMBL" id="GEBQ01016398">
    <property type="protein sequence ID" value="JAT23579.1"/>
    <property type="molecule type" value="Transcribed_RNA"/>
</dbReference>
<feature type="compositionally biased region" description="Basic and acidic residues" evidence="2">
    <location>
        <begin position="53"/>
        <end position="62"/>
    </location>
</feature>
<dbReference type="AlphaFoldDB" id="A0A1B6LIT9"/>
<feature type="compositionally biased region" description="Basic residues" evidence="2">
    <location>
        <begin position="124"/>
        <end position="133"/>
    </location>
</feature>
<organism evidence="3">
    <name type="scientific">Graphocephala atropunctata</name>
    <dbReference type="NCBI Taxonomy" id="36148"/>
    <lineage>
        <taxon>Eukaryota</taxon>
        <taxon>Metazoa</taxon>
        <taxon>Ecdysozoa</taxon>
        <taxon>Arthropoda</taxon>
        <taxon>Hexapoda</taxon>
        <taxon>Insecta</taxon>
        <taxon>Pterygota</taxon>
        <taxon>Neoptera</taxon>
        <taxon>Paraneoptera</taxon>
        <taxon>Hemiptera</taxon>
        <taxon>Auchenorrhyncha</taxon>
        <taxon>Membracoidea</taxon>
        <taxon>Cicadellidae</taxon>
        <taxon>Cicadellinae</taxon>
        <taxon>Cicadellini</taxon>
        <taxon>Graphocephala</taxon>
    </lineage>
</organism>
<evidence type="ECO:0000313" key="3">
    <source>
        <dbReference type="EMBL" id="JAT23579.1"/>
    </source>
</evidence>
<accession>A0A1B6LIT9</accession>
<dbReference type="GO" id="GO:0000976">
    <property type="term" value="F:transcription cis-regulatory region binding"/>
    <property type="evidence" value="ECO:0007669"/>
    <property type="project" value="TreeGrafter"/>
</dbReference>
<feature type="coiled-coil region" evidence="1">
    <location>
        <begin position="181"/>
        <end position="208"/>
    </location>
</feature>
<dbReference type="PANTHER" id="PTHR13964">
    <property type="entry name" value="RBP-RELATED"/>
    <property type="match status" value="1"/>
</dbReference>
<dbReference type="GO" id="GO:0006357">
    <property type="term" value="P:regulation of transcription by RNA polymerase II"/>
    <property type="evidence" value="ECO:0007669"/>
    <property type="project" value="TreeGrafter"/>
</dbReference>
<feature type="compositionally biased region" description="Pro residues" evidence="2">
    <location>
        <begin position="1"/>
        <end position="10"/>
    </location>
</feature>
<dbReference type="PANTHER" id="PTHR13964:SF27">
    <property type="entry name" value="HAT-TRICK, ISOFORM D"/>
    <property type="match status" value="1"/>
</dbReference>
<name>A0A1B6LIT9_9HEMI</name>
<sequence length="232" mass="25754">PLLPPPPPAPQVVNEAAPVMENTPPTTPESSLSPISNSPRGERSGSSPVPENESSKSNRDSSEVDIDAFTGATKIGHYSEEDTNCGVGNTNTSLKKQTTPEETESQGIKKRRRSHKRSEDNAKRIKLSHRSPRHSNMGSESDDDTSENSLDLLSLHSRSPRPSKYNFYVQLDPELDGSQRIAVLQEKLAELRKTYMSVKAELAGIDRRRKKLRRREREASVKTNVKPEVPCS</sequence>
<proteinExistence type="predicted"/>
<keyword evidence="1" id="KW-0175">Coiled coil</keyword>
<reference evidence="3" key="1">
    <citation type="submission" date="2015-11" db="EMBL/GenBank/DDBJ databases">
        <title>De novo transcriptome assembly of four potential Pierce s Disease insect vectors from Arizona vineyards.</title>
        <authorList>
            <person name="Tassone E.E."/>
        </authorList>
    </citation>
    <scope>NUCLEOTIDE SEQUENCE</scope>
</reference>
<dbReference type="InterPro" id="IPR051232">
    <property type="entry name" value="ARID/SWI1_ChromRemod"/>
</dbReference>
<dbReference type="GO" id="GO:0005634">
    <property type="term" value="C:nucleus"/>
    <property type="evidence" value="ECO:0007669"/>
    <property type="project" value="TreeGrafter"/>
</dbReference>
<feature type="region of interest" description="Disordered" evidence="2">
    <location>
        <begin position="210"/>
        <end position="232"/>
    </location>
</feature>